<dbReference type="SUPFAM" id="SSF102114">
    <property type="entry name" value="Radical SAM enzymes"/>
    <property type="match status" value="1"/>
</dbReference>
<dbReference type="Gene3D" id="3.20.20.70">
    <property type="entry name" value="Aldolase class I"/>
    <property type="match status" value="1"/>
</dbReference>
<keyword evidence="1" id="KW-0949">S-adenosyl-L-methionine</keyword>
<dbReference type="SFLD" id="SFLDS00029">
    <property type="entry name" value="Radical_SAM"/>
    <property type="match status" value="1"/>
</dbReference>
<accession>A0A0F9G363</accession>
<dbReference type="EMBL" id="LAZR01019268">
    <property type="protein sequence ID" value="KKL93159.1"/>
    <property type="molecule type" value="Genomic_DNA"/>
</dbReference>
<evidence type="ECO:0000256" key="3">
    <source>
        <dbReference type="ARBA" id="ARBA00023004"/>
    </source>
</evidence>
<evidence type="ECO:0000313" key="6">
    <source>
        <dbReference type="EMBL" id="KKL93159.1"/>
    </source>
</evidence>
<name>A0A0F9G363_9ZZZZ</name>
<dbReference type="InterPro" id="IPR013785">
    <property type="entry name" value="Aldolase_TIM"/>
</dbReference>
<protein>
    <recommendedName>
        <fullName evidence="5">Radical SAM core domain-containing protein</fullName>
    </recommendedName>
</protein>
<evidence type="ECO:0000256" key="2">
    <source>
        <dbReference type="ARBA" id="ARBA00022723"/>
    </source>
</evidence>
<keyword evidence="3" id="KW-0408">Iron</keyword>
<dbReference type="InterPro" id="IPR050377">
    <property type="entry name" value="Radical_SAM_PqqE_MftC-like"/>
</dbReference>
<dbReference type="GO" id="GO:0051536">
    <property type="term" value="F:iron-sulfur cluster binding"/>
    <property type="evidence" value="ECO:0007669"/>
    <property type="project" value="UniProtKB-KW"/>
</dbReference>
<reference evidence="6" key="1">
    <citation type="journal article" date="2015" name="Nature">
        <title>Complex archaea that bridge the gap between prokaryotes and eukaryotes.</title>
        <authorList>
            <person name="Spang A."/>
            <person name="Saw J.H."/>
            <person name="Jorgensen S.L."/>
            <person name="Zaremba-Niedzwiedzka K."/>
            <person name="Martijn J."/>
            <person name="Lind A.E."/>
            <person name="van Eijk R."/>
            <person name="Schleper C."/>
            <person name="Guy L."/>
            <person name="Ettema T.J."/>
        </authorList>
    </citation>
    <scope>NUCLEOTIDE SEQUENCE</scope>
</reference>
<gene>
    <name evidence="6" type="ORF">LCGC14_1877460</name>
</gene>
<sequence>MEWSNASRYNSFNSMKGLTYYEHYRKILAWMDGKGGLPPPIECNLDPYVGCNLSCYFCITQRYLRTTPEEVGPMRMLPDEYMYRLVDFLAAWGVKGLCISGGGEPTLHSGTWGLPQYAVSKGMEASFVTNATKMNQLIAEGLRACQWVSLSVDAAYRHTYQLVKGADMFDRVVANIKYLVSQKGNSQTFLIFKMVVLPENYQQIHDACKLAKGLGLSGFHVRPVDFERDDIVGHRRLDLPIDFIKEQFARCHEEETDDFKVFTVTHKFDPQFHTIHEFSRCLSTPLLIPILTDGNVYLCVDKKMEAAHRLGSAYPDPEQILTWWGSDRHRELIKSVDITRCSRCTFSQYNIQVEKAVVEDRMMLAFP</sequence>
<dbReference type="CDD" id="cd01335">
    <property type="entry name" value="Radical_SAM"/>
    <property type="match status" value="1"/>
</dbReference>
<dbReference type="PANTHER" id="PTHR11228:SF7">
    <property type="entry name" value="PQQA PEPTIDE CYCLASE"/>
    <property type="match status" value="1"/>
</dbReference>
<dbReference type="GO" id="GO:0003824">
    <property type="term" value="F:catalytic activity"/>
    <property type="evidence" value="ECO:0007669"/>
    <property type="project" value="InterPro"/>
</dbReference>
<dbReference type="Pfam" id="PF04055">
    <property type="entry name" value="Radical_SAM"/>
    <property type="match status" value="1"/>
</dbReference>
<dbReference type="InterPro" id="IPR007197">
    <property type="entry name" value="rSAM"/>
</dbReference>
<dbReference type="SFLD" id="SFLDG01067">
    <property type="entry name" value="SPASM/twitch_domain_containing"/>
    <property type="match status" value="1"/>
</dbReference>
<dbReference type="PANTHER" id="PTHR11228">
    <property type="entry name" value="RADICAL SAM DOMAIN PROTEIN"/>
    <property type="match status" value="1"/>
</dbReference>
<comment type="caution">
    <text evidence="6">The sequence shown here is derived from an EMBL/GenBank/DDBJ whole genome shotgun (WGS) entry which is preliminary data.</text>
</comment>
<dbReference type="PROSITE" id="PS51918">
    <property type="entry name" value="RADICAL_SAM"/>
    <property type="match status" value="1"/>
</dbReference>
<proteinExistence type="predicted"/>
<dbReference type="AlphaFoldDB" id="A0A0F9G363"/>
<feature type="domain" description="Radical SAM core" evidence="5">
    <location>
        <begin position="37"/>
        <end position="250"/>
    </location>
</feature>
<dbReference type="InterPro" id="IPR058240">
    <property type="entry name" value="rSAM_sf"/>
</dbReference>
<keyword evidence="2" id="KW-0479">Metal-binding</keyword>
<evidence type="ECO:0000256" key="4">
    <source>
        <dbReference type="ARBA" id="ARBA00023014"/>
    </source>
</evidence>
<organism evidence="6">
    <name type="scientific">marine sediment metagenome</name>
    <dbReference type="NCBI Taxonomy" id="412755"/>
    <lineage>
        <taxon>unclassified sequences</taxon>
        <taxon>metagenomes</taxon>
        <taxon>ecological metagenomes</taxon>
    </lineage>
</organism>
<keyword evidence="4" id="KW-0411">Iron-sulfur</keyword>
<evidence type="ECO:0000256" key="1">
    <source>
        <dbReference type="ARBA" id="ARBA00022691"/>
    </source>
</evidence>
<evidence type="ECO:0000259" key="5">
    <source>
        <dbReference type="PROSITE" id="PS51918"/>
    </source>
</evidence>
<dbReference type="GO" id="GO:0046872">
    <property type="term" value="F:metal ion binding"/>
    <property type="evidence" value="ECO:0007669"/>
    <property type="project" value="UniProtKB-KW"/>
</dbReference>